<dbReference type="EMBL" id="AGNL01012654">
    <property type="protein sequence ID" value="EJK67770.1"/>
    <property type="molecule type" value="Genomic_DNA"/>
</dbReference>
<dbReference type="OrthoDB" id="346907at2759"/>
<dbReference type="InterPro" id="IPR011009">
    <property type="entry name" value="Kinase-like_dom_sf"/>
</dbReference>
<feature type="domain" description="Protein kinase" evidence="2">
    <location>
        <begin position="1"/>
        <end position="127"/>
    </location>
</feature>
<dbReference type="SUPFAM" id="SSF56112">
    <property type="entry name" value="Protein kinase-like (PK-like)"/>
    <property type="match status" value="1"/>
</dbReference>
<evidence type="ECO:0000313" key="3">
    <source>
        <dbReference type="EMBL" id="EJK67770.1"/>
    </source>
</evidence>
<dbReference type="GO" id="GO:0005524">
    <property type="term" value="F:ATP binding"/>
    <property type="evidence" value="ECO:0007669"/>
    <property type="project" value="InterPro"/>
</dbReference>
<feature type="compositionally biased region" description="Basic and acidic residues" evidence="1">
    <location>
        <begin position="72"/>
        <end position="81"/>
    </location>
</feature>
<sequence>THCAGQDDRVDVYALGGVIYFIVTGGLKPWHYATFKTRLAGLRGGKTSMFPGDVGYDGGGGRRGRGKAAKAAADKEEHTDDNAAAPDGRLDHPAVRALREVVERCWAYRPEDRPSSLEVVRMLEDGLEKFR</sequence>
<keyword evidence="4" id="KW-1185">Reference proteome</keyword>
<proteinExistence type="predicted"/>
<accession>K0SQX0</accession>
<reference evidence="3 4" key="1">
    <citation type="journal article" date="2012" name="Genome Biol.">
        <title>Genome and low-iron response of an oceanic diatom adapted to chronic iron limitation.</title>
        <authorList>
            <person name="Lommer M."/>
            <person name="Specht M."/>
            <person name="Roy A.S."/>
            <person name="Kraemer L."/>
            <person name="Andreson R."/>
            <person name="Gutowska M.A."/>
            <person name="Wolf J."/>
            <person name="Bergner S.V."/>
            <person name="Schilhabel M.B."/>
            <person name="Klostermeier U.C."/>
            <person name="Beiko R.G."/>
            <person name="Rosenstiel P."/>
            <person name="Hippler M."/>
            <person name="Laroche J."/>
        </authorList>
    </citation>
    <scope>NUCLEOTIDE SEQUENCE [LARGE SCALE GENOMIC DNA]</scope>
    <source>
        <strain evidence="3 4">CCMP1005</strain>
    </source>
</reference>
<dbReference type="Gene3D" id="1.10.510.10">
    <property type="entry name" value="Transferase(Phosphotransferase) domain 1"/>
    <property type="match status" value="1"/>
</dbReference>
<dbReference type="Proteomes" id="UP000266841">
    <property type="component" value="Unassembled WGS sequence"/>
</dbReference>
<dbReference type="PROSITE" id="PS50011">
    <property type="entry name" value="PROTEIN_KINASE_DOM"/>
    <property type="match status" value="1"/>
</dbReference>
<dbReference type="AlphaFoldDB" id="K0SQX0"/>
<protein>
    <recommendedName>
        <fullName evidence="2">Protein kinase domain-containing protein</fullName>
    </recommendedName>
</protein>
<feature type="non-terminal residue" evidence="3">
    <location>
        <position position="1"/>
    </location>
</feature>
<evidence type="ECO:0000313" key="4">
    <source>
        <dbReference type="Proteomes" id="UP000266841"/>
    </source>
</evidence>
<evidence type="ECO:0000259" key="2">
    <source>
        <dbReference type="PROSITE" id="PS50011"/>
    </source>
</evidence>
<dbReference type="InterPro" id="IPR000719">
    <property type="entry name" value="Prot_kinase_dom"/>
</dbReference>
<evidence type="ECO:0000256" key="1">
    <source>
        <dbReference type="SAM" id="MobiDB-lite"/>
    </source>
</evidence>
<name>K0SQX0_THAOC</name>
<organism evidence="3 4">
    <name type="scientific">Thalassiosira oceanica</name>
    <name type="common">Marine diatom</name>
    <dbReference type="NCBI Taxonomy" id="159749"/>
    <lineage>
        <taxon>Eukaryota</taxon>
        <taxon>Sar</taxon>
        <taxon>Stramenopiles</taxon>
        <taxon>Ochrophyta</taxon>
        <taxon>Bacillariophyta</taxon>
        <taxon>Coscinodiscophyceae</taxon>
        <taxon>Thalassiosirophycidae</taxon>
        <taxon>Thalassiosirales</taxon>
        <taxon>Thalassiosiraceae</taxon>
        <taxon>Thalassiosira</taxon>
    </lineage>
</organism>
<feature type="region of interest" description="Disordered" evidence="1">
    <location>
        <begin position="53"/>
        <end position="90"/>
    </location>
</feature>
<dbReference type="GO" id="GO:0004672">
    <property type="term" value="F:protein kinase activity"/>
    <property type="evidence" value="ECO:0007669"/>
    <property type="project" value="InterPro"/>
</dbReference>
<gene>
    <name evidence="3" type="ORF">THAOC_11156</name>
</gene>
<comment type="caution">
    <text evidence="3">The sequence shown here is derived from an EMBL/GenBank/DDBJ whole genome shotgun (WGS) entry which is preliminary data.</text>
</comment>